<dbReference type="RefSeq" id="XP_041296051.1">
    <property type="nucleotide sequence ID" value="XM_041429270.1"/>
</dbReference>
<sequence>MATCLKQSLATEKMILSLCAPSDISSLTTGRSQIPHVVEEHIEMLRSVLPDTTIIAALDIIYREDVIKYKTSCSQHHCEVLGITSTYTVFPHLDDYIYSRV</sequence>
<dbReference type="AlphaFoldDB" id="A0A9P7JX81"/>
<evidence type="ECO:0000313" key="2">
    <source>
        <dbReference type="Proteomes" id="UP000823399"/>
    </source>
</evidence>
<dbReference type="OrthoDB" id="337581at2759"/>
<comment type="caution">
    <text evidence="1">The sequence shown here is derived from an EMBL/GenBank/DDBJ whole genome shotgun (WGS) entry which is preliminary data.</text>
</comment>
<dbReference type="GeneID" id="64691529"/>
<gene>
    <name evidence="1" type="ORF">F5147DRAFT_33410</name>
</gene>
<dbReference type="Proteomes" id="UP000823399">
    <property type="component" value="Unassembled WGS sequence"/>
</dbReference>
<evidence type="ECO:0000313" key="1">
    <source>
        <dbReference type="EMBL" id="KAG2113757.1"/>
    </source>
</evidence>
<organism evidence="1 2">
    <name type="scientific">Suillus discolor</name>
    <dbReference type="NCBI Taxonomy" id="1912936"/>
    <lineage>
        <taxon>Eukaryota</taxon>
        <taxon>Fungi</taxon>
        <taxon>Dikarya</taxon>
        <taxon>Basidiomycota</taxon>
        <taxon>Agaricomycotina</taxon>
        <taxon>Agaricomycetes</taxon>
        <taxon>Agaricomycetidae</taxon>
        <taxon>Boletales</taxon>
        <taxon>Suillineae</taxon>
        <taxon>Suillaceae</taxon>
        <taxon>Suillus</taxon>
    </lineage>
</organism>
<dbReference type="EMBL" id="JABBWM010000011">
    <property type="protein sequence ID" value="KAG2113757.1"/>
    <property type="molecule type" value="Genomic_DNA"/>
</dbReference>
<proteinExistence type="predicted"/>
<reference evidence="1" key="1">
    <citation type="journal article" date="2020" name="New Phytol.">
        <title>Comparative genomics reveals dynamic genome evolution in host specialist ectomycorrhizal fungi.</title>
        <authorList>
            <person name="Lofgren L.A."/>
            <person name="Nguyen N.H."/>
            <person name="Vilgalys R."/>
            <person name="Ruytinx J."/>
            <person name="Liao H.L."/>
            <person name="Branco S."/>
            <person name="Kuo A."/>
            <person name="LaButti K."/>
            <person name="Lipzen A."/>
            <person name="Andreopoulos W."/>
            <person name="Pangilinan J."/>
            <person name="Riley R."/>
            <person name="Hundley H."/>
            <person name="Na H."/>
            <person name="Barry K."/>
            <person name="Grigoriev I.V."/>
            <person name="Stajich J.E."/>
            <person name="Kennedy P.G."/>
        </authorList>
    </citation>
    <scope>NUCLEOTIDE SEQUENCE</scope>
    <source>
        <strain evidence="1">FC423</strain>
    </source>
</reference>
<name>A0A9P7JX81_9AGAM</name>
<keyword evidence="2" id="KW-1185">Reference proteome</keyword>
<accession>A0A9P7JX81</accession>
<protein>
    <submittedName>
        <fullName evidence="1">Uncharacterized protein</fullName>
    </submittedName>
</protein>